<feature type="region of interest" description="Disordered" evidence="1">
    <location>
        <begin position="1"/>
        <end position="47"/>
    </location>
</feature>
<reference evidence="3 4" key="1">
    <citation type="submission" date="2020-03" db="EMBL/GenBank/DDBJ databases">
        <title>Genomic Encyclopedia of Type Strains, Phase IV (KMG-IV): sequencing the most valuable type-strain genomes for metagenomic binning, comparative biology and taxonomic classification.</title>
        <authorList>
            <person name="Goeker M."/>
        </authorList>
    </citation>
    <scope>NUCLEOTIDE SEQUENCE [LARGE SCALE GENOMIC DNA]</scope>
    <source>
        <strain evidence="3 4">DSM 103870</strain>
    </source>
</reference>
<dbReference type="PROSITE" id="PS50995">
    <property type="entry name" value="HTH_MARR_2"/>
    <property type="match status" value="1"/>
</dbReference>
<dbReference type="SMART" id="SM00347">
    <property type="entry name" value="HTH_MARR"/>
    <property type="match status" value="1"/>
</dbReference>
<gene>
    <name evidence="3" type="ORF">FHS82_001374</name>
</gene>
<comment type="caution">
    <text evidence="3">The sequence shown here is derived from an EMBL/GenBank/DDBJ whole genome shotgun (WGS) entry which is preliminary data.</text>
</comment>
<dbReference type="GO" id="GO:0003677">
    <property type="term" value="F:DNA binding"/>
    <property type="evidence" value="ECO:0007669"/>
    <property type="project" value="UniProtKB-KW"/>
</dbReference>
<evidence type="ECO:0000256" key="1">
    <source>
        <dbReference type="SAM" id="MobiDB-lite"/>
    </source>
</evidence>
<dbReference type="InterPro" id="IPR036388">
    <property type="entry name" value="WH-like_DNA-bd_sf"/>
</dbReference>
<evidence type="ECO:0000313" key="4">
    <source>
        <dbReference type="Proteomes" id="UP001429580"/>
    </source>
</evidence>
<feature type="domain" description="HTH marR-type" evidence="2">
    <location>
        <begin position="73"/>
        <end position="206"/>
    </location>
</feature>
<dbReference type="InterPro" id="IPR036390">
    <property type="entry name" value="WH_DNA-bd_sf"/>
</dbReference>
<dbReference type="PANTHER" id="PTHR33164">
    <property type="entry name" value="TRANSCRIPTIONAL REGULATOR, MARR FAMILY"/>
    <property type="match status" value="1"/>
</dbReference>
<dbReference type="InterPro" id="IPR039422">
    <property type="entry name" value="MarR/SlyA-like"/>
</dbReference>
<dbReference type="PRINTS" id="PR00598">
    <property type="entry name" value="HTHMARR"/>
</dbReference>
<sequence length="212" mass="23483">MAGLPGRRIEGCAEPTPLRRPDPAGEESLGRGEGTGQDRPSQDDLDPDSFNRYGFGVIQRLKAPSATPPASETVDLGWLLLRASESIGAEIRIMAEAVGIPDHRHWLVLSFIVDRAPQTQLELARAVGIDKTTLMAILDRLERDGFVVRSFSASDRRVRIPQLTDSGRNACELIRTRRDEIVSRRLANVPEAEQERFRALLWQICDTSSGAQ</sequence>
<dbReference type="PANTHER" id="PTHR33164:SF43">
    <property type="entry name" value="HTH-TYPE TRANSCRIPTIONAL REPRESSOR YETL"/>
    <property type="match status" value="1"/>
</dbReference>
<keyword evidence="4" id="KW-1185">Reference proteome</keyword>
<dbReference type="SUPFAM" id="SSF46785">
    <property type="entry name" value="Winged helix' DNA-binding domain"/>
    <property type="match status" value="1"/>
</dbReference>
<name>A0ABX0UX98_9HYPH</name>
<dbReference type="RefSeq" id="WP_166950163.1">
    <property type="nucleotide sequence ID" value="NZ_JAASQI010000002.1"/>
</dbReference>
<organism evidence="3 4">
    <name type="scientific">Pseudochelatococcus lubricantis</name>
    <dbReference type="NCBI Taxonomy" id="1538102"/>
    <lineage>
        <taxon>Bacteria</taxon>
        <taxon>Pseudomonadati</taxon>
        <taxon>Pseudomonadota</taxon>
        <taxon>Alphaproteobacteria</taxon>
        <taxon>Hyphomicrobiales</taxon>
        <taxon>Chelatococcaceae</taxon>
        <taxon>Pseudochelatococcus</taxon>
    </lineage>
</organism>
<dbReference type="Proteomes" id="UP001429580">
    <property type="component" value="Unassembled WGS sequence"/>
</dbReference>
<dbReference type="InterPro" id="IPR000835">
    <property type="entry name" value="HTH_MarR-typ"/>
</dbReference>
<dbReference type="Pfam" id="PF12802">
    <property type="entry name" value="MarR_2"/>
    <property type="match status" value="1"/>
</dbReference>
<protein>
    <submittedName>
        <fullName evidence="3">DNA-binding MarR family transcriptional regulator</fullName>
    </submittedName>
</protein>
<dbReference type="Gene3D" id="1.10.10.10">
    <property type="entry name" value="Winged helix-like DNA-binding domain superfamily/Winged helix DNA-binding domain"/>
    <property type="match status" value="1"/>
</dbReference>
<evidence type="ECO:0000313" key="3">
    <source>
        <dbReference type="EMBL" id="NIJ57548.1"/>
    </source>
</evidence>
<evidence type="ECO:0000259" key="2">
    <source>
        <dbReference type="PROSITE" id="PS50995"/>
    </source>
</evidence>
<accession>A0ABX0UX98</accession>
<keyword evidence="3" id="KW-0238">DNA-binding</keyword>
<feature type="compositionally biased region" description="Basic and acidic residues" evidence="1">
    <location>
        <begin position="7"/>
        <end position="23"/>
    </location>
</feature>
<proteinExistence type="predicted"/>
<dbReference type="EMBL" id="JAASQI010000002">
    <property type="protein sequence ID" value="NIJ57548.1"/>
    <property type="molecule type" value="Genomic_DNA"/>
</dbReference>